<name>A0A8R7V717_TRIUA</name>
<accession>A0A8R7V717</accession>
<dbReference type="Proteomes" id="UP000015106">
    <property type="component" value="Chromosome 7"/>
</dbReference>
<evidence type="ECO:0000313" key="3">
    <source>
        <dbReference type="Proteomes" id="UP000015106"/>
    </source>
</evidence>
<dbReference type="AlphaFoldDB" id="A0A8R7V717"/>
<dbReference type="EnsemblPlants" id="TuG1812G0700004700.01.T02">
    <property type="protein sequence ID" value="TuG1812G0700004700.01.T02"/>
    <property type="gene ID" value="TuG1812G0700004700.01"/>
</dbReference>
<proteinExistence type="predicted"/>
<reference evidence="2" key="2">
    <citation type="submission" date="2018-03" db="EMBL/GenBank/DDBJ databases">
        <title>The Triticum urartu genome reveals the dynamic nature of wheat genome evolution.</title>
        <authorList>
            <person name="Ling H."/>
            <person name="Ma B."/>
            <person name="Shi X."/>
            <person name="Liu H."/>
            <person name="Dong L."/>
            <person name="Sun H."/>
            <person name="Cao Y."/>
            <person name="Gao Q."/>
            <person name="Zheng S."/>
            <person name="Li Y."/>
            <person name="Yu Y."/>
            <person name="Du H."/>
            <person name="Qi M."/>
            <person name="Li Y."/>
            <person name="Yu H."/>
            <person name="Cui Y."/>
            <person name="Wang N."/>
            <person name="Chen C."/>
            <person name="Wu H."/>
            <person name="Zhao Y."/>
            <person name="Zhang J."/>
            <person name="Li Y."/>
            <person name="Zhou W."/>
            <person name="Zhang B."/>
            <person name="Hu W."/>
            <person name="Eijk M."/>
            <person name="Tang J."/>
            <person name="Witsenboer H."/>
            <person name="Zhao S."/>
            <person name="Li Z."/>
            <person name="Zhang A."/>
            <person name="Wang D."/>
            <person name="Liang C."/>
        </authorList>
    </citation>
    <scope>NUCLEOTIDE SEQUENCE [LARGE SCALE GENOMIC DNA]</scope>
    <source>
        <strain evidence="2">cv. G1812</strain>
    </source>
</reference>
<organism evidence="2 3">
    <name type="scientific">Triticum urartu</name>
    <name type="common">Red wild einkorn</name>
    <name type="synonym">Crithodium urartu</name>
    <dbReference type="NCBI Taxonomy" id="4572"/>
    <lineage>
        <taxon>Eukaryota</taxon>
        <taxon>Viridiplantae</taxon>
        <taxon>Streptophyta</taxon>
        <taxon>Embryophyta</taxon>
        <taxon>Tracheophyta</taxon>
        <taxon>Spermatophyta</taxon>
        <taxon>Magnoliopsida</taxon>
        <taxon>Liliopsida</taxon>
        <taxon>Poales</taxon>
        <taxon>Poaceae</taxon>
        <taxon>BOP clade</taxon>
        <taxon>Pooideae</taxon>
        <taxon>Triticodae</taxon>
        <taxon>Triticeae</taxon>
        <taxon>Triticinae</taxon>
        <taxon>Triticum</taxon>
    </lineage>
</organism>
<sequence>MLHHTQTARNSLVHKVRRFIRISGVAPKEQLAGNTLMDHELMPIILCRYSQIDMESDLEPPTSHRARTALRSELHQGSRSALPRKSSHTGKRVGKGRCTFLMPQKDFALLKKCAEPATLSLKLHLPMR</sequence>
<reference evidence="3" key="1">
    <citation type="journal article" date="2013" name="Nature">
        <title>Draft genome of the wheat A-genome progenitor Triticum urartu.</title>
        <authorList>
            <person name="Ling H.Q."/>
            <person name="Zhao S."/>
            <person name="Liu D."/>
            <person name="Wang J."/>
            <person name="Sun H."/>
            <person name="Zhang C."/>
            <person name="Fan H."/>
            <person name="Li D."/>
            <person name="Dong L."/>
            <person name="Tao Y."/>
            <person name="Gao C."/>
            <person name="Wu H."/>
            <person name="Li Y."/>
            <person name="Cui Y."/>
            <person name="Guo X."/>
            <person name="Zheng S."/>
            <person name="Wang B."/>
            <person name="Yu K."/>
            <person name="Liang Q."/>
            <person name="Yang W."/>
            <person name="Lou X."/>
            <person name="Chen J."/>
            <person name="Feng M."/>
            <person name="Jian J."/>
            <person name="Zhang X."/>
            <person name="Luo G."/>
            <person name="Jiang Y."/>
            <person name="Liu J."/>
            <person name="Wang Z."/>
            <person name="Sha Y."/>
            <person name="Zhang B."/>
            <person name="Wu H."/>
            <person name="Tang D."/>
            <person name="Shen Q."/>
            <person name="Xue P."/>
            <person name="Zou S."/>
            <person name="Wang X."/>
            <person name="Liu X."/>
            <person name="Wang F."/>
            <person name="Yang Y."/>
            <person name="An X."/>
            <person name="Dong Z."/>
            <person name="Zhang K."/>
            <person name="Zhang X."/>
            <person name="Luo M.C."/>
            <person name="Dvorak J."/>
            <person name="Tong Y."/>
            <person name="Wang J."/>
            <person name="Yang H."/>
            <person name="Li Z."/>
            <person name="Wang D."/>
            <person name="Zhang A."/>
            <person name="Wang J."/>
        </authorList>
    </citation>
    <scope>NUCLEOTIDE SEQUENCE</scope>
    <source>
        <strain evidence="3">cv. G1812</strain>
    </source>
</reference>
<evidence type="ECO:0000256" key="1">
    <source>
        <dbReference type="SAM" id="MobiDB-lite"/>
    </source>
</evidence>
<evidence type="ECO:0000313" key="2">
    <source>
        <dbReference type="EnsemblPlants" id="TuG1812G0700004700.01.T02"/>
    </source>
</evidence>
<feature type="region of interest" description="Disordered" evidence="1">
    <location>
        <begin position="71"/>
        <end position="94"/>
    </location>
</feature>
<keyword evidence="3" id="KW-1185">Reference proteome</keyword>
<dbReference type="Gramene" id="TuG1812G0700004700.01.T02">
    <property type="protein sequence ID" value="TuG1812G0700004700.01.T02"/>
    <property type="gene ID" value="TuG1812G0700004700.01"/>
</dbReference>
<protein>
    <submittedName>
        <fullName evidence="2">Uncharacterized protein</fullName>
    </submittedName>
</protein>
<feature type="compositionally biased region" description="Basic residues" evidence="1">
    <location>
        <begin position="85"/>
        <end position="94"/>
    </location>
</feature>
<reference evidence="2" key="3">
    <citation type="submission" date="2022-06" db="UniProtKB">
        <authorList>
            <consortium name="EnsemblPlants"/>
        </authorList>
    </citation>
    <scope>IDENTIFICATION</scope>
</reference>